<sequence>MSAVPSAPAGACPLPDEVETIAARLAALAVERARLEYVDDFAFWGARSRAIDAEVLQLQARRAALAHGPIGGVA</sequence>
<reference evidence="1" key="2">
    <citation type="submission" date="2021-08" db="EMBL/GenBank/DDBJ databases">
        <authorList>
            <person name="Tani A."/>
            <person name="Ola A."/>
            <person name="Ogura Y."/>
            <person name="Katsura K."/>
            <person name="Hayashi T."/>
        </authorList>
    </citation>
    <scope>NUCLEOTIDE SEQUENCE</scope>
    <source>
        <strain evidence="1">DSM 17168</strain>
    </source>
</reference>
<evidence type="ECO:0000313" key="1">
    <source>
        <dbReference type="EMBL" id="GJE03585.1"/>
    </source>
</evidence>
<proteinExistence type="predicted"/>
<accession>A0ABQ4SK70</accession>
<organism evidence="1 2">
    <name type="scientific">Methylobacterium isbiliense</name>
    <dbReference type="NCBI Taxonomy" id="315478"/>
    <lineage>
        <taxon>Bacteria</taxon>
        <taxon>Pseudomonadati</taxon>
        <taxon>Pseudomonadota</taxon>
        <taxon>Alphaproteobacteria</taxon>
        <taxon>Hyphomicrobiales</taxon>
        <taxon>Methylobacteriaceae</taxon>
        <taxon>Methylobacterium</taxon>
    </lineage>
</organism>
<keyword evidence="2" id="KW-1185">Reference proteome</keyword>
<dbReference type="EMBL" id="BPQQ01000084">
    <property type="protein sequence ID" value="GJE03585.1"/>
    <property type="molecule type" value="Genomic_DNA"/>
</dbReference>
<comment type="caution">
    <text evidence="1">The sequence shown here is derived from an EMBL/GenBank/DDBJ whole genome shotgun (WGS) entry which is preliminary data.</text>
</comment>
<name>A0ABQ4SK70_9HYPH</name>
<dbReference type="RefSeq" id="WP_238240972.1">
    <property type="nucleotide sequence ID" value="NZ_BPQQ01000084.1"/>
</dbReference>
<dbReference type="Proteomes" id="UP001055153">
    <property type="component" value="Unassembled WGS sequence"/>
</dbReference>
<gene>
    <name evidence="1" type="ORF">GMJLKIPL_5542</name>
</gene>
<reference evidence="1" key="1">
    <citation type="journal article" date="2021" name="Front. Microbiol.">
        <title>Comprehensive Comparative Genomics and Phenotyping of Methylobacterium Species.</title>
        <authorList>
            <person name="Alessa O."/>
            <person name="Ogura Y."/>
            <person name="Fujitani Y."/>
            <person name="Takami H."/>
            <person name="Hayashi T."/>
            <person name="Sahin N."/>
            <person name="Tani A."/>
        </authorList>
    </citation>
    <scope>NUCLEOTIDE SEQUENCE</scope>
    <source>
        <strain evidence="1">DSM 17168</strain>
    </source>
</reference>
<protein>
    <submittedName>
        <fullName evidence="1">Uncharacterized protein</fullName>
    </submittedName>
</protein>
<evidence type="ECO:0000313" key="2">
    <source>
        <dbReference type="Proteomes" id="UP001055153"/>
    </source>
</evidence>